<reference evidence="2" key="6">
    <citation type="submission" date="2002-04" db="EMBL/GenBank/DDBJ databases">
        <authorList>
            <person name="Adachi J."/>
            <person name="Aizawa K."/>
            <person name="Akimura T."/>
            <person name="Arakawa T."/>
            <person name="Bono H."/>
            <person name="Carninci P."/>
            <person name="Fukuda S."/>
            <person name="Furuno M."/>
            <person name="Hanagaki T."/>
            <person name="Hara A."/>
            <person name="Hashizume W."/>
            <person name="Hayashida K."/>
            <person name="Hayatsu N."/>
            <person name="Hiramoto K."/>
            <person name="Hiraoka T."/>
            <person name="Hirozane T."/>
            <person name="Hori F."/>
            <person name="Imotani K."/>
            <person name="Ishii Y."/>
            <person name="Itoh M."/>
            <person name="Kagawa I."/>
            <person name="Kasukawa T."/>
            <person name="Katoh H."/>
            <person name="Kawai J."/>
            <person name="Kojima Y."/>
            <person name="Kondo S."/>
            <person name="Konno H."/>
            <person name="Kouda M."/>
            <person name="Koya S."/>
            <person name="Kurihara C."/>
            <person name="Matsuyama T."/>
            <person name="Miyazaki A."/>
            <person name="Murata M."/>
            <person name="Nakamura M."/>
            <person name="Nishi K."/>
            <person name="Nomura K."/>
            <person name="Numazaki R."/>
            <person name="Ohno M."/>
            <person name="Ohsato N."/>
            <person name="Okazaki Y."/>
            <person name="Saito R."/>
            <person name="Saitoh H."/>
            <person name="Sakai C."/>
            <person name="Sakai K."/>
            <person name="Sakazume N."/>
            <person name="Sano H."/>
            <person name="Sasaki D."/>
            <person name="Shibata K."/>
            <person name="Shinagawa A."/>
            <person name="Shiraki T."/>
            <person name="Sogabe Y."/>
            <person name="Tagami M."/>
            <person name="Tagawa A."/>
            <person name="Takahashi F."/>
            <person name="Takaku-Akahira S."/>
            <person name="Takeda Y."/>
            <person name="Tanaka T."/>
            <person name="Tomaru A."/>
            <person name="Toya T."/>
            <person name="Yasunishi A."/>
            <person name="Muramatsu M."/>
            <person name="Hayashizaki Y."/>
        </authorList>
    </citation>
    <scope>NUCLEOTIDE SEQUENCE</scope>
    <source>
        <strain evidence="2">C57BL/6J</strain>
        <tissue evidence="2">Spinal cord</tissue>
    </source>
</reference>
<reference evidence="2" key="1">
    <citation type="journal article" date="1999" name="Methods Enzymol.">
        <title>High-efficiency full-length cDNA cloning.</title>
        <authorList>
            <person name="Carninci P."/>
            <person name="Hayashizaki Y."/>
        </authorList>
    </citation>
    <scope>NUCLEOTIDE SEQUENCE</scope>
    <source>
        <strain evidence="2">C57BL/6J</strain>
        <tissue evidence="2">Spinal cord</tissue>
    </source>
</reference>
<gene>
    <name evidence="3" type="primary">C530025M09Rik</name>
</gene>
<feature type="non-terminal residue" evidence="2">
    <location>
        <position position="1"/>
    </location>
</feature>
<dbReference type="MGI" id="MGI:2442090">
    <property type="gene designation" value="C530025M09Rik"/>
</dbReference>
<dbReference type="AGR" id="MGI:2442090"/>
<evidence type="ECO:0000313" key="3">
    <source>
        <dbReference type="MGI" id="MGI:2442090"/>
    </source>
</evidence>
<reference evidence="2" key="5">
    <citation type="journal article" date="2002" name="Nature">
        <title>Analysis of the mouse transcriptome based on functional annotation of 60,770 full-length cDNAs.</title>
        <authorList>
            <consortium name="The FANTOM Consortium and the RIKEN Genome Exploration Research Group Phase I and II Team"/>
        </authorList>
    </citation>
    <scope>NUCLEOTIDE SEQUENCE</scope>
    <source>
        <strain evidence="2">C57BL/6J</strain>
        <tissue evidence="2">Spinal cord</tissue>
    </source>
</reference>
<reference evidence="2" key="3">
    <citation type="journal article" date="2000" name="Genome Res.">
        <title>RIKEN integrated sequence analysis (RISA) system--384-format sequencing pipeline with 384 multicapillary sequencer.</title>
        <authorList>
            <person name="Shibata K."/>
            <person name="Itoh M."/>
            <person name="Aizawa K."/>
            <person name="Nagaoka S."/>
            <person name="Sasaki N."/>
            <person name="Carninci P."/>
            <person name="Konno H."/>
            <person name="Akiyama J."/>
            <person name="Nishi K."/>
            <person name="Kitsunai T."/>
            <person name="Tashiro H."/>
            <person name="Itoh M."/>
            <person name="Sumi N."/>
            <person name="Ishii Y."/>
            <person name="Nakamura S."/>
            <person name="Hazama M."/>
            <person name="Nishine T."/>
            <person name="Harada A."/>
            <person name="Yamamoto R."/>
            <person name="Matsumoto H."/>
            <person name="Sakaguchi S."/>
            <person name="Ikegami T."/>
            <person name="Kashiwagi K."/>
            <person name="Fujiwake S."/>
            <person name="Inoue K."/>
            <person name="Togawa Y."/>
            <person name="Izawa M."/>
            <person name="Ohara E."/>
            <person name="Watahiki M."/>
            <person name="Yoneda Y."/>
            <person name="Ishikawa T."/>
            <person name="Ozawa K."/>
            <person name="Tanaka T."/>
            <person name="Matsuura S."/>
            <person name="Kawai J."/>
            <person name="Okazaki Y."/>
            <person name="Muramatsu M."/>
            <person name="Inoue Y."/>
            <person name="Kira A."/>
            <person name="Hayashizaki Y."/>
        </authorList>
    </citation>
    <scope>NUCLEOTIDE SEQUENCE</scope>
    <source>
        <strain evidence="2">C57BL/6J</strain>
        <tissue evidence="2">Spinal cord</tissue>
    </source>
</reference>
<dbReference type="EMBL" id="AK082966">
    <property type="protein sequence ID" value="BAC38714.1"/>
    <property type="molecule type" value="mRNA"/>
</dbReference>
<feature type="region of interest" description="Disordered" evidence="1">
    <location>
        <begin position="154"/>
        <end position="188"/>
    </location>
</feature>
<sequence>RRQVAPWAGITSSCPLCIFPVRRHLPCLGATLGLPSPATATLQDLPGPAHHHRRLVCALRGGAGHPPAPGHPLAPATPAHSGGPGSSRAALVLGTYLRDKVTRLVRPGGRPRVSRAGKREGRGAVRSPPLLLGSWLSASALPCAQLPPPLPSLDHCQRPGLPRAHSSREPNTGLRRHPSRTRSSWPLGAQRARAELGVTRDVPFHSLVSRSLATCVQEYAAAVPGRRWP</sequence>
<name>Q8C466_MOUSE</name>
<evidence type="ECO:0000313" key="2">
    <source>
        <dbReference type="EMBL" id="BAC38714.1"/>
    </source>
</evidence>
<evidence type="ECO:0000256" key="1">
    <source>
        <dbReference type="SAM" id="MobiDB-lite"/>
    </source>
</evidence>
<reference evidence="2" key="8">
    <citation type="journal article" date="2005" name="Science">
        <title>Antisense Transcription in the Mammalian Transcriptome.</title>
        <authorList>
            <consortium name="RIKEN Genome Exploration Research Group and Genome Science Group (Genome Network Project Core Group) and the FANTOM Consortium"/>
        </authorList>
    </citation>
    <scope>NUCLEOTIDE SEQUENCE</scope>
    <source>
        <strain evidence="2">C57BL/6J</strain>
        <tissue evidence="2">Spinal cord</tissue>
    </source>
</reference>
<reference evidence="2" key="4">
    <citation type="journal article" date="2001" name="Nature">
        <title>Functional annotation of a full-length mouse cDNA collection.</title>
        <authorList>
            <consortium name="The RIKEN Genome Exploration Research Group Phase II Team and the FANTOM Consortium"/>
        </authorList>
    </citation>
    <scope>NUCLEOTIDE SEQUENCE</scope>
    <source>
        <strain evidence="2">C57BL/6J</strain>
        <tissue evidence="2">Spinal cord</tissue>
    </source>
</reference>
<protein>
    <submittedName>
        <fullName evidence="2">Uncharacterized protein</fullName>
    </submittedName>
</protein>
<feature type="region of interest" description="Disordered" evidence="1">
    <location>
        <begin position="60"/>
        <end position="87"/>
    </location>
</feature>
<dbReference type="AlphaFoldDB" id="Q8C466"/>
<proteinExistence type="evidence at transcript level"/>
<organism evidence="2">
    <name type="scientific">Mus musculus</name>
    <name type="common">Mouse</name>
    <dbReference type="NCBI Taxonomy" id="10090"/>
    <lineage>
        <taxon>Eukaryota</taxon>
        <taxon>Metazoa</taxon>
        <taxon>Chordata</taxon>
        <taxon>Craniata</taxon>
        <taxon>Vertebrata</taxon>
        <taxon>Euteleostomi</taxon>
        <taxon>Mammalia</taxon>
        <taxon>Eutheria</taxon>
        <taxon>Euarchontoglires</taxon>
        <taxon>Glires</taxon>
        <taxon>Rodentia</taxon>
        <taxon>Myomorpha</taxon>
        <taxon>Muroidea</taxon>
        <taxon>Muridae</taxon>
        <taxon>Murinae</taxon>
        <taxon>Mus</taxon>
        <taxon>Mus</taxon>
    </lineage>
</organism>
<feature type="region of interest" description="Disordered" evidence="1">
    <location>
        <begin position="103"/>
        <end position="127"/>
    </location>
</feature>
<reference evidence="2" key="7">
    <citation type="journal article" date="2005" name="Science">
        <title>The Transcriptional Landscape of the Mammalian Genome.</title>
        <authorList>
            <consortium name="The FANTOM Consortium"/>
            <consortium name="Riken Genome Exploration Research Group and Genome Science Group (Genome Network Project Core Group)"/>
        </authorList>
    </citation>
    <scope>NUCLEOTIDE SEQUENCE</scope>
    <source>
        <strain evidence="2">C57BL/6J</strain>
        <tissue evidence="2">Spinal cord</tissue>
    </source>
</reference>
<accession>Q8C466</accession>
<reference evidence="2" key="2">
    <citation type="journal article" date="2000" name="Genome Res.">
        <title>Normalization and subtraction of cap-trapper-selected cDNAs to prepare full-length cDNA libraries for rapid discovery of new genes.</title>
        <authorList>
            <person name="Carninci P."/>
            <person name="Shibata Y."/>
            <person name="Hayatsu N."/>
            <person name="Sugahara Y."/>
            <person name="Shibata K."/>
            <person name="Itoh M."/>
            <person name="Konno H."/>
            <person name="Okazaki Y."/>
            <person name="Muramatsu M."/>
            <person name="Hayashizaki Y."/>
        </authorList>
    </citation>
    <scope>NUCLEOTIDE SEQUENCE</scope>
    <source>
        <strain evidence="2">C57BL/6J</strain>
        <tissue evidence="2">Spinal cord</tissue>
    </source>
</reference>